<reference evidence="4" key="1">
    <citation type="submission" date="2023-04" db="EMBL/GenBank/DDBJ databases">
        <title>Phytophthora lilii NBRC 32176.</title>
        <authorList>
            <person name="Ichikawa N."/>
            <person name="Sato H."/>
            <person name="Tonouchi N."/>
        </authorList>
    </citation>
    <scope>NUCLEOTIDE SEQUENCE</scope>
    <source>
        <strain evidence="4">NBRC 32176</strain>
    </source>
</reference>
<dbReference type="OrthoDB" id="116280at2759"/>
<keyword evidence="3" id="KW-0812">Transmembrane</keyword>
<keyword evidence="5" id="KW-1185">Reference proteome</keyword>
<feature type="compositionally biased region" description="Basic residues" evidence="2">
    <location>
        <begin position="37"/>
        <end position="46"/>
    </location>
</feature>
<gene>
    <name evidence="4" type="ORF">Plil01_000630000</name>
</gene>
<feature type="transmembrane region" description="Helical" evidence="3">
    <location>
        <begin position="975"/>
        <end position="996"/>
    </location>
</feature>
<feature type="region of interest" description="Disordered" evidence="2">
    <location>
        <begin position="519"/>
        <end position="549"/>
    </location>
</feature>
<sequence length="1174" mass="129298">MAKSTTATYTDQFLRRKRSQQDLTDSTMDQQLSPRTNGRRSVARRRSSVDSDTTTEQLNGAKVQDNVLQQPAEKMENGHHAPVADLPVDEKMQLTSTDLIDDAAPSSVAGASEKGIATMNGGRSEIHGRENIFEQDQVVSTKVAMTKKRKAPCGRCAVVLAVAAGIATVSVASGIVICQMYPSSSVAVATQLATDRTQETLYLLVQTLRNEARLYTMEFKGVLCAQWQVLLSDKRLEKLARAADVLVHQKLDVSLWMKKMSPVTSISPQQVEVTLDQLRLAISGLADVLYLAVNWIQSHLESMGLDTGSRSEFVDRARAFSQIAFRSLMKALEKSSQRAKSSMDDAFEWIGLKSDVSDANLPSKQLLAPLESDQVAIQNIGKALTAQEARALQDVKRLENRRVAIAAAINSIISDTRTIAQESVDDAKMAAMAVIEERIKQLADQCAQSIEKELQEYEKTSRQVEEESGSSMLADITMEIQSKVDAAVRLKRDLTLCDKVDNRNLNEVPVLGDQTISVDDSQKEHGREYHEPMVTSLPEDEEVTNQPSRPLNELSETAADGQLDEVVRELAKEGILEIDVTEGPTIKLPISPAEIMSNDVSTQSIPKSSEKNQLVEQAGGSVVQELSSSVTVLDAGKVQEHIVAGMAEEDSLTVEVHARDNEEIVQDEAKQTIITEVVVELEDIVLEMEHTQMDVKKLYEAENLSASEAMQEVMLQKEEHVEAHLSFSVEKAKMEVVEINTLTAENTKLVHVQPGASTRAAITSKSNVLNDDEMNALQQMKELTHDGREGEEMPEKGSGIETINEQDSETLSKDELFVEKEEVAIVGLALETSNAAQSTGEYFEVETGQIMTDHEVRGIELEEDVGVSVSREIETLETQQVAITKEIEELEQLEQVLLQEEDERIRAEEDLRVIAKKEEIWLQSDQDSAEGDVLDGSFVHDRAVETTFVEKVAAVDTNHKSGESAPQAVLPGPDLLQISLLSAVFLVVAVLAAYLLARHRKLWLLPCPPRRRKRWQRLAELDESDAEEVVLLPDDSSDDEEDEGAAIIKSSLEAIELLSSVDASVLVSEEEDVNEDQEDVEGEIVDVDQEDNVDTFDTTTSQTVVVESIQTTIATRTKNHLATTDSVASTINAAYSSDDDVDSTGAAGTTPPASREKTPDTSQRARRRHLELRT</sequence>
<keyword evidence="1" id="KW-0175">Coiled coil</keyword>
<feature type="compositionally biased region" description="Basic residues" evidence="2">
    <location>
        <begin position="1164"/>
        <end position="1174"/>
    </location>
</feature>
<feature type="region of interest" description="Disordered" evidence="2">
    <location>
        <begin position="1135"/>
        <end position="1174"/>
    </location>
</feature>
<proteinExistence type="predicted"/>
<organism evidence="4 5">
    <name type="scientific">Phytophthora lilii</name>
    <dbReference type="NCBI Taxonomy" id="2077276"/>
    <lineage>
        <taxon>Eukaryota</taxon>
        <taxon>Sar</taxon>
        <taxon>Stramenopiles</taxon>
        <taxon>Oomycota</taxon>
        <taxon>Peronosporomycetes</taxon>
        <taxon>Peronosporales</taxon>
        <taxon>Peronosporaceae</taxon>
        <taxon>Phytophthora</taxon>
    </lineage>
</organism>
<feature type="transmembrane region" description="Helical" evidence="3">
    <location>
        <begin position="157"/>
        <end position="177"/>
    </location>
</feature>
<dbReference type="Proteomes" id="UP001165083">
    <property type="component" value="Unassembled WGS sequence"/>
</dbReference>
<dbReference type="EMBL" id="BSXW01000277">
    <property type="protein sequence ID" value="GMF17288.1"/>
    <property type="molecule type" value="Genomic_DNA"/>
</dbReference>
<accession>A0A9W6WTV3</accession>
<keyword evidence="3" id="KW-1133">Transmembrane helix</keyword>
<feature type="coiled-coil region" evidence="1">
    <location>
        <begin position="432"/>
        <end position="467"/>
    </location>
</feature>
<comment type="caution">
    <text evidence="4">The sequence shown here is derived from an EMBL/GenBank/DDBJ whole genome shotgun (WGS) entry which is preliminary data.</text>
</comment>
<dbReference type="AlphaFoldDB" id="A0A9W6WTV3"/>
<feature type="compositionally biased region" description="Polar residues" evidence="2">
    <location>
        <begin position="1"/>
        <end position="11"/>
    </location>
</feature>
<evidence type="ECO:0000313" key="4">
    <source>
        <dbReference type="EMBL" id="GMF17288.1"/>
    </source>
</evidence>
<name>A0A9W6WTV3_9STRA</name>
<evidence type="ECO:0000256" key="1">
    <source>
        <dbReference type="SAM" id="Coils"/>
    </source>
</evidence>
<keyword evidence="3" id="KW-0472">Membrane</keyword>
<evidence type="ECO:0000313" key="5">
    <source>
        <dbReference type="Proteomes" id="UP001165083"/>
    </source>
</evidence>
<feature type="coiled-coil region" evidence="1">
    <location>
        <begin position="873"/>
        <end position="918"/>
    </location>
</feature>
<feature type="compositionally biased region" description="Basic and acidic residues" evidence="2">
    <location>
        <begin position="520"/>
        <end position="531"/>
    </location>
</feature>
<feature type="region of interest" description="Disordered" evidence="2">
    <location>
        <begin position="1"/>
        <end position="65"/>
    </location>
</feature>
<evidence type="ECO:0000256" key="2">
    <source>
        <dbReference type="SAM" id="MobiDB-lite"/>
    </source>
</evidence>
<protein>
    <submittedName>
        <fullName evidence="4">Unnamed protein product</fullName>
    </submittedName>
</protein>
<evidence type="ECO:0000256" key="3">
    <source>
        <dbReference type="SAM" id="Phobius"/>
    </source>
</evidence>
<feature type="compositionally biased region" description="Polar residues" evidence="2">
    <location>
        <begin position="21"/>
        <end position="34"/>
    </location>
</feature>